<feature type="compositionally biased region" description="Low complexity" evidence="5">
    <location>
        <begin position="1"/>
        <end position="19"/>
    </location>
</feature>
<evidence type="ECO:0000259" key="6">
    <source>
        <dbReference type="PROSITE" id="PS00463"/>
    </source>
</evidence>
<dbReference type="GO" id="GO:0008270">
    <property type="term" value="F:zinc ion binding"/>
    <property type="evidence" value="ECO:0007669"/>
    <property type="project" value="InterPro"/>
</dbReference>
<dbReference type="CDD" id="cd00067">
    <property type="entry name" value="GAL4"/>
    <property type="match status" value="1"/>
</dbReference>
<accession>A0A6A7BHK5</accession>
<keyword evidence="8" id="KW-1185">Reference proteome</keyword>
<keyword evidence="3" id="KW-0804">Transcription</keyword>
<dbReference type="Gene3D" id="4.10.240.10">
    <property type="entry name" value="Zn(2)-C6 fungal-type DNA-binding domain"/>
    <property type="match status" value="1"/>
</dbReference>
<evidence type="ECO:0000256" key="4">
    <source>
        <dbReference type="ARBA" id="ARBA00023242"/>
    </source>
</evidence>
<dbReference type="AlphaFoldDB" id="A0A6A7BHK5"/>
<keyword evidence="4" id="KW-0539">Nucleus</keyword>
<organism evidence="7 8">
    <name type="scientific">Plenodomus tracheiphilus IPT5</name>
    <dbReference type="NCBI Taxonomy" id="1408161"/>
    <lineage>
        <taxon>Eukaryota</taxon>
        <taxon>Fungi</taxon>
        <taxon>Dikarya</taxon>
        <taxon>Ascomycota</taxon>
        <taxon>Pezizomycotina</taxon>
        <taxon>Dothideomycetes</taxon>
        <taxon>Pleosporomycetidae</taxon>
        <taxon>Pleosporales</taxon>
        <taxon>Pleosporineae</taxon>
        <taxon>Leptosphaeriaceae</taxon>
        <taxon>Plenodomus</taxon>
    </lineage>
</organism>
<evidence type="ECO:0000313" key="7">
    <source>
        <dbReference type="EMBL" id="KAF2854863.1"/>
    </source>
</evidence>
<feature type="region of interest" description="Disordered" evidence="5">
    <location>
        <begin position="1"/>
        <end position="35"/>
    </location>
</feature>
<dbReference type="GO" id="GO:0000981">
    <property type="term" value="F:DNA-binding transcription factor activity, RNA polymerase II-specific"/>
    <property type="evidence" value="ECO:0007669"/>
    <property type="project" value="InterPro"/>
</dbReference>
<dbReference type="CDD" id="cd12148">
    <property type="entry name" value="fungal_TF_MHR"/>
    <property type="match status" value="1"/>
</dbReference>
<dbReference type="SUPFAM" id="SSF57701">
    <property type="entry name" value="Zn2/Cys6 DNA-binding domain"/>
    <property type="match status" value="1"/>
</dbReference>
<evidence type="ECO:0000256" key="3">
    <source>
        <dbReference type="ARBA" id="ARBA00023163"/>
    </source>
</evidence>
<dbReference type="EMBL" id="MU006292">
    <property type="protein sequence ID" value="KAF2854863.1"/>
    <property type="molecule type" value="Genomic_DNA"/>
</dbReference>
<dbReference type="InterPro" id="IPR036864">
    <property type="entry name" value="Zn2-C6_fun-type_DNA-bd_sf"/>
</dbReference>
<dbReference type="GO" id="GO:0006351">
    <property type="term" value="P:DNA-templated transcription"/>
    <property type="evidence" value="ECO:0007669"/>
    <property type="project" value="InterPro"/>
</dbReference>
<dbReference type="InterPro" id="IPR001138">
    <property type="entry name" value="Zn2Cys6_DnaBD"/>
</dbReference>
<dbReference type="GO" id="GO:0003677">
    <property type="term" value="F:DNA binding"/>
    <property type="evidence" value="ECO:0007669"/>
    <property type="project" value="InterPro"/>
</dbReference>
<feature type="region of interest" description="Disordered" evidence="5">
    <location>
        <begin position="120"/>
        <end position="140"/>
    </location>
</feature>
<dbReference type="Pfam" id="PF04082">
    <property type="entry name" value="Fungal_trans"/>
    <property type="match status" value="1"/>
</dbReference>
<dbReference type="OrthoDB" id="3266505at2759"/>
<dbReference type="PANTHER" id="PTHR47424:SF6">
    <property type="entry name" value="PROLINE UTILIZATION TRANS-ACTIVATOR"/>
    <property type="match status" value="1"/>
</dbReference>
<dbReference type="InterPro" id="IPR007219">
    <property type="entry name" value="XnlR_reg_dom"/>
</dbReference>
<evidence type="ECO:0000256" key="1">
    <source>
        <dbReference type="ARBA" id="ARBA00022723"/>
    </source>
</evidence>
<evidence type="ECO:0000256" key="5">
    <source>
        <dbReference type="SAM" id="MobiDB-lite"/>
    </source>
</evidence>
<dbReference type="InterPro" id="IPR051127">
    <property type="entry name" value="Fungal_SecMet_Regulators"/>
</dbReference>
<dbReference type="Proteomes" id="UP000799423">
    <property type="component" value="Unassembled WGS sequence"/>
</dbReference>
<dbReference type="SMART" id="SM00906">
    <property type="entry name" value="Fungal_trans"/>
    <property type="match status" value="1"/>
</dbReference>
<reference evidence="7" key="1">
    <citation type="submission" date="2020-01" db="EMBL/GenBank/DDBJ databases">
        <authorList>
            <consortium name="DOE Joint Genome Institute"/>
            <person name="Haridas S."/>
            <person name="Albert R."/>
            <person name="Binder M."/>
            <person name="Bloem J."/>
            <person name="Labutti K."/>
            <person name="Salamov A."/>
            <person name="Andreopoulos B."/>
            <person name="Baker S.E."/>
            <person name="Barry K."/>
            <person name="Bills G."/>
            <person name="Bluhm B.H."/>
            <person name="Cannon C."/>
            <person name="Castanera R."/>
            <person name="Culley D.E."/>
            <person name="Daum C."/>
            <person name="Ezra D."/>
            <person name="Gonzalez J.B."/>
            <person name="Henrissat B."/>
            <person name="Kuo A."/>
            <person name="Liang C."/>
            <person name="Lipzen A."/>
            <person name="Lutzoni F."/>
            <person name="Magnuson J."/>
            <person name="Mondo S."/>
            <person name="Nolan M."/>
            <person name="Ohm R."/>
            <person name="Pangilinan J."/>
            <person name="Park H.-J."/>
            <person name="Ramirez L."/>
            <person name="Alfaro M."/>
            <person name="Sun H."/>
            <person name="Tritt A."/>
            <person name="Yoshinaga Y."/>
            <person name="Zwiers L.-H."/>
            <person name="Turgeon B.G."/>
            <person name="Goodwin S.B."/>
            <person name="Spatafora J.W."/>
            <person name="Crous P.W."/>
            <person name="Grigoriev I.V."/>
        </authorList>
    </citation>
    <scope>NUCLEOTIDE SEQUENCE</scope>
    <source>
        <strain evidence="7">IPT5</strain>
    </source>
</reference>
<name>A0A6A7BHK5_9PLEO</name>
<evidence type="ECO:0000256" key="2">
    <source>
        <dbReference type="ARBA" id="ARBA00023015"/>
    </source>
</evidence>
<keyword evidence="2" id="KW-0805">Transcription regulation</keyword>
<evidence type="ECO:0000313" key="8">
    <source>
        <dbReference type="Proteomes" id="UP000799423"/>
    </source>
</evidence>
<feature type="domain" description="Zn(2)-C6 fungal-type" evidence="6">
    <location>
        <begin position="36"/>
        <end position="66"/>
    </location>
</feature>
<gene>
    <name evidence="7" type="ORF">T440DRAFT_244878</name>
</gene>
<dbReference type="PANTHER" id="PTHR47424">
    <property type="entry name" value="REGULATORY PROTEIN GAL4"/>
    <property type="match status" value="1"/>
</dbReference>
<feature type="compositionally biased region" description="Basic and acidic residues" evidence="5">
    <location>
        <begin position="25"/>
        <end position="35"/>
    </location>
</feature>
<protein>
    <recommendedName>
        <fullName evidence="6">Zn(2)-C6 fungal-type domain-containing protein</fullName>
    </recommendedName>
</protein>
<proteinExistence type="predicted"/>
<sequence length="758" mass="84027">MIPASQASASPVAATSSNATHSRRVPLDKRKRTETSCDKCKSRKQKCRKEPGQESCKYCTLHHIQCQTTQPRKKRLYGSVEGLGTRIALLESLVKGLVPEADVSNVESLRQLAHSLGIPLPDTHLGEANGEAESSDKEGEDAMSLLPDQQGQVQYIGPASSLAFHFKLRTLVGRGAKREFTLFGKNAAEQELNRGGNDPHALSTPAATSNVREHLPIEHHNLPGTRSPGFESLISAFFERINPDVPVLHEASFREAYEAWLVNHDNFDPAWLCSFLCVLLLARRVARVTFPEEQEKVWWRRVQTLLPVVIFTTSVTAVQALMLAAIHLHNTNHRDACWNLTGTAVRIAYAIGLHQDKASAGQTPVSRELRKQLWWTLYSLEQAQVTSYDRPGAIEHPGPKIGCPNEKILGMASYYPLDYRKWMNRLMGHMGSACRAPKTVKQHASEESYVGPLSPAAAVLRDLQRWMDSLPRHLRIETIDSSLQIFQRPLSLLHAWYHYIVIVLCRAALLARASILSKEGHDSTNPALIAMANSCSESGQDLARILLRLDAFGKFDPFTTCDVWFTLASSSVLVLDLVCMNKFASPSVCESRILLSQLADLAQRQRRNPYMPGTLEKFASIIPELHSMVDALDSAATPAEDPIVKAVETVAGVSCPPPQPHHDPGPYQYLQSSTHTGGYMFADNMQDHYQHDPAYPVLAGYSNARFDRATQSHFMDFTINNIHDWNWGDLSNILGTEAVPNMHTHGQAPPGPPPVGPS</sequence>
<keyword evidence="1" id="KW-0479">Metal-binding</keyword>
<dbReference type="PROSITE" id="PS00463">
    <property type="entry name" value="ZN2_CY6_FUNGAL_1"/>
    <property type="match status" value="1"/>
</dbReference>